<dbReference type="InterPro" id="IPR016187">
    <property type="entry name" value="CTDL_fold"/>
</dbReference>
<keyword evidence="4" id="KW-1185">Reference proteome</keyword>
<evidence type="ECO:0008006" key="5">
    <source>
        <dbReference type="Google" id="ProtNLM"/>
    </source>
</evidence>
<evidence type="ECO:0000313" key="3">
    <source>
        <dbReference type="EMBL" id="MCY1008510.1"/>
    </source>
</evidence>
<sequence length="238" mass="25589">MIGLPVTRHIASDGPAVAETLMRQKIFAALAILCACPEPSTDTDTDPSTETEPSSTTETTTTPTTETPTTTDLTTGEPAPRDRKVFVSATSVHTDDGIESADAACAKEAQEAGLDEVYLAWRSVSDLSASQRFEPIDGKVIMTNGEVVAESWADLLSGNLVEAPHRGAPPGHMDWWGRPVWTGTDPSGNTIPNGTCNDWSDSSRRAMGGIGLVGVIEKWTFNHLYTCRAWARVYCFSQ</sequence>
<proteinExistence type="predicted"/>
<dbReference type="InterPro" id="IPR016186">
    <property type="entry name" value="C-type_lectin-like/link_sf"/>
</dbReference>
<dbReference type="EMBL" id="JAPNKE010000002">
    <property type="protein sequence ID" value="MCY1008510.1"/>
    <property type="molecule type" value="Genomic_DNA"/>
</dbReference>
<dbReference type="Gene3D" id="3.10.100.10">
    <property type="entry name" value="Mannose-Binding Protein A, subunit A"/>
    <property type="match status" value="1"/>
</dbReference>
<evidence type="ECO:0000313" key="4">
    <source>
        <dbReference type="Proteomes" id="UP001150924"/>
    </source>
</evidence>
<reference evidence="3" key="1">
    <citation type="submission" date="2022-11" db="EMBL/GenBank/DDBJ databases">
        <title>Minimal conservation of predation-associated metabolite biosynthetic gene clusters underscores biosynthetic potential of Myxococcota including descriptions for ten novel species: Archangium lansinium sp. nov., Myxococcus landrumus sp. nov., Nannocystis bai.</title>
        <authorList>
            <person name="Ahearne A."/>
            <person name="Stevens C."/>
            <person name="Phillips K."/>
        </authorList>
    </citation>
    <scope>NUCLEOTIDE SEQUENCE</scope>
    <source>
        <strain evidence="3">Na p29</strain>
    </source>
</reference>
<evidence type="ECO:0000313" key="2">
    <source>
        <dbReference type="EMBL" id="MCY1003984.1"/>
    </source>
</evidence>
<organism evidence="3 4">
    <name type="scientific">Nannocystis pusilla</name>
    <dbReference type="NCBI Taxonomy" id="889268"/>
    <lineage>
        <taxon>Bacteria</taxon>
        <taxon>Pseudomonadati</taxon>
        <taxon>Myxococcota</taxon>
        <taxon>Polyangia</taxon>
        <taxon>Nannocystales</taxon>
        <taxon>Nannocystaceae</taxon>
        <taxon>Nannocystis</taxon>
    </lineage>
</organism>
<evidence type="ECO:0000256" key="1">
    <source>
        <dbReference type="SAM" id="MobiDB-lite"/>
    </source>
</evidence>
<comment type="caution">
    <text evidence="3">The sequence shown here is derived from an EMBL/GenBank/DDBJ whole genome shotgun (WGS) entry which is preliminary data.</text>
</comment>
<name>A0A9X3ERG1_9BACT</name>
<dbReference type="SUPFAM" id="SSF56436">
    <property type="entry name" value="C-type lectin-like"/>
    <property type="match status" value="1"/>
</dbReference>
<gene>
    <name evidence="2" type="ORF">OV079_00055</name>
    <name evidence="3" type="ORF">OV079_23715</name>
</gene>
<dbReference type="RefSeq" id="WP_267765509.1">
    <property type="nucleotide sequence ID" value="NZ_JAPNKE010000001.1"/>
</dbReference>
<accession>A0A9X3ERG1</accession>
<dbReference type="Proteomes" id="UP001150924">
    <property type="component" value="Unassembled WGS sequence"/>
</dbReference>
<dbReference type="AlphaFoldDB" id="A0A9X3ERG1"/>
<protein>
    <recommendedName>
        <fullName evidence="5">DUF1554 domain-containing protein</fullName>
    </recommendedName>
</protein>
<dbReference type="EMBL" id="JAPNKE010000001">
    <property type="protein sequence ID" value="MCY1003984.1"/>
    <property type="molecule type" value="Genomic_DNA"/>
</dbReference>
<feature type="region of interest" description="Disordered" evidence="1">
    <location>
        <begin position="38"/>
        <end position="83"/>
    </location>
</feature>
<feature type="compositionally biased region" description="Low complexity" evidence="1">
    <location>
        <begin position="50"/>
        <end position="75"/>
    </location>
</feature>